<evidence type="ECO:0000313" key="1">
    <source>
        <dbReference type="EMBL" id="ARN22523.1"/>
    </source>
</evidence>
<sequence length="235" mass="25817">MVTFLRVTAAALAVIGASAGANTPAAAPAAPAPDVEAIVSYETRHVMSSGITRVDTWQERLVRRGDQVWTERILPAAVQDHDDDHDKKPEHIGHKHFNGDTAARWLRLQADGKVDVKYVDREHKAVVAIPRAEYGTVGFDGSWAGAANIVPAVLAKSMKAGASSGEAQWRTDRRDGWSHRVLWSESRQIAMKVESVKDDGTVRRLVTVQLKPVAAKAPWDLLAGYAQKRYDDFMD</sequence>
<dbReference type="RefSeq" id="WP_085752825.1">
    <property type="nucleotide sequence ID" value="NZ_BSPR01000020.1"/>
</dbReference>
<dbReference type="OrthoDB" id="5509809at2"/>
<dbReference type="Proteomes" id="UP000193427">
    <property type="component" value="Chromosome"/>
</dbReference>
<protein>
    <submittedName>
        <fullName evidence="1">Uncharacterized protein</fullName>
    </submittedName>
</protein>
<proteinExistence type="predicted"/>
<dbReference type="KEGG" id="rgu:A4W93_22870"/>
<gene>
    <name evidence="1" type="ORF">A4W93_22870</name>
</gene>
<reference evidence="1 2" key="1">
    <citation type="submission" date="2016-04" db="EMBL/GenBank/DDBJ databases">
        <title>Complete genome sequence of natural rubber-degrading, novel Gram-negative bacterium, Rhizobacter gummiphilus strain NS21.</title>
        <authorList>
            <person name="Tabata M."/>
            <person name="Kasai D."/>
            <person name="Fukuda M."/>
        </authorList>
    </citation>
    <scope>NUCLEOTIDE SEQUENCE [LARGE SCALE GENOMIC DNA]</scope>
    <source>
        <strain evidence="1 2">NS21</strain>
    </source>
</reference>
<organism evidence="1 2">
    <name type="scientific">Piscinibacter gummiphilus</name>
    <dbReference type="NCBI Taxonomy" id="946333"/>
    <lineage>
        <taxon>Bacteria</taxon>
        <taxon>Pseudomonadati</taxon>
        <taxon>Pseudomonadota</taxon>
        <taxon>Betaproteobacteria</taxon>
        <taxon>Burkholderiales</taxon>
        <taxon>Sphaerotilaceae</taxon>
        <taxon>Piscinibacter</taxon>
    </lineage>
</organism>
<evidence type="ECO:0000313" key="2">
    <source>
        <dbReference type="Proteomes" id="UP000193427"/>
    </source>
</evidence>
<name>A0A1W6LE67_9BURK</name>
<dbReference type="EMBL" id="CP015118">
    <property type="protein sequence ID" value="ARN22523.1"/>
    <property type="molecule type" value="Genomic_DNA"/>
</dbReference>
<accession>A0A1W6LE67</accession>
<keyword evidence="2" id="KW-1185">Reference proteome</keyword>
<dbReference type="AlphaFoldDB" id="A0A1W6LE67"/>
<dbReference type="STRING" id="946333.A4W93_22870"/>